<dbReference type="PANTHER" id="PTHR43245:SF51">
    <property type="entry name" value="SHORT CHAIN DEHYDROGENASE_REDUCTASE FAMILY 42E, MEMBER 2"/>
    <property type="match status" value="1"/>
</dbReference>
<gene>
    <name evidence="5" type="ORF">L798_07714</name>
</gene>
<dbReference type="OMA" id="LTYGECD"/>
<dbReference type="OrthoDB" id="2735536at2759"/>
<evidence type="ECO:0000256" key="3">
    <source>
        <dbReference type="RuleBase" id="RU004475"/>
    </source>
</evidence>
<keyword evidence="5" id="KW-0413">Isomerase</keyword>
<dbReference type="GO" id="GO:0016616">
    <property type="term" value="F:oxidoreductase activity, acting on the CH-OH group of donors, NAD or NADP as acceptor"/>
    <property type="evidence" value="ECO:0007669"/>
    <property type="project" value="InterPro"/>
</dbReference>
<dbReference type="InParanoid" id="A0A067R6Q2"/>
<feature type="domain" description="3-beta hydroxysteroid dehydrogenase/isomerase" evidence="4">
    <location>
        <begin position="11"/>
        <end position="295"/>
    </location>
</feature>
<dbReference type="GO" id="GO:0016853">
    <property type="term" value="F:isomerase activity"/>
    <property type="evidence" value="ECO:0007669"/>
    <property type="project" value="UniProtKB-KW"/>
</dbReference>
<accession>A0A067R6Q2</accession>
<feature type="transmembrane region" description="Helical" evidence="3">
    <location>
        <begin position="301"/>
        <end position="319"/>
    </location>
</feature>
<dbReference type="PANTHER" id="PTHR43245">
    <property type="entry name" value="BIFUNCTIONAL POLYMYXIN RESISTANCE PROTEIN ARNA"/>
    <property type="match status" value="1"/>
</dbReference>
<comment type="similarity">
    <text evidence="1 3">Belongs to the 3-beta-HSD family.</text>
</comment>
<dbReference type="Gene3D" id="3.40.50.720">
    <property type="entry name" value="NAD(P)-binding Rossmann-like Domain"/>
    <property type="match status" value="1"/>
</dbReference>
<dbReference type="EMBL" id="KK852704">
    <property type="protein sequence ID" value="KDR18038.1"/>
    <property type="molecule type" value="Genomic_DNA"/>
</dbReference>
<sequence length="376" mass="41308">MAEESSSEVILVTGGSGFLGQHIVKLLQEKDPKVREIRILDLKPYVNHLDHKEQKLMKMIVGDIVDLEAVREAFRGVDCVIHCAALVSYSFPPDKEALDRVNVTGTRNVVSLCVEMGVPRLVFCSTSEVTLTPYMGGIHAMIINQTESKALAPSCDKGWKLLLPGYPASKLGAENIVLAANGRPLSNGHGQLHTVVLRPTLLYGEQDPHLVPSLIHLSEKMDSSLVRFGGSGGRQQMTYVGNAAWAHLCAKDKLLVTCPGGGIAGLPIFITDDTPVDDLLIFAQKVTTRADLPPRCCLSRWYIPALLAYMVAAIIELVVMMTRIPLSVPPCGIVAYLGSIVLYNRLRASLHLNYMPIFQPDETYSRSNKYYTKKKL</sequence>
<dbReference type="eggNOG" id="KOG1430">
    <property type="taxonomic scope" value="Eukaryota"/>
</dbReference>
<keyword evidence="3" id="KW-1133">Transmembrane helix</keyword>
<evidence type="ECO:0000313" key="6">
    <source>
        <dbReference type="Proteomes" id="UP000027135"/>
    </source>
</evidence>
<keyword evidence="2 3" id="KW-0560">Oxidoreductase</keyword>
<evidence type="ECO:0000259" key="4">
    <source>
        <dbReference type="Pfam" id="PF01073"/>
    </source>
</evidence>
<feature type="transmembrane region" description="Helical" evidence="3">
    <location>
        <begin position="326"/>
        <end position="346"/>
    </location>
</feature>
<dbReference type="InterPro" id="IPR036291">
    <property type="entry name" value="NAD(P)-bd_dom_sf"/>
</dbReference>
<dbReference type="GO" id="GO:0006694">
    <property type="term" value="P:steroid biosynthetic process"/>
    <property type="evidence" value="ECO:0007669"/>
    <property type="project" value="InterPro"/>
</dbReference>
<evidence type="ECO:0000256" key="2">
    <source>
        <dbReference type="ARBA" id="ARBA00023002"/>
    </source>
</evidence>
<dbReference type="AlphaFoldDB" id="A0A067R6Q2"/>
<organism evidence="5 6">
    <name type="scientific">Zootermopsis nevadensis</name>
    <name type="common">Dampwood termite</name>
    <dbReference type="NCBI Taxonomy" id="136037"/>
    <lineage>
        <taxon>Eukaryota</taxon>
        <taxon>Metazoa</taxon>
        <taxon>Ecdysozoa</taxon>
        <taxon>Arthropoda</taxon>
        <taxon>Hexapoda</taxon>
        <taxon>Insecta</taxon>
        <taxon>Pterygota</taxon>
        <taxon>Neoptera</taxon>
        <taxon>Polyneoptera</taxon>
        <taxon>Dictyoptera</taxon>
        <taxon>Blattodea</taxon>
        <taxon>Blattoidea</taxon>
        <taxon>Termitoidae</taxon>
        <taxon>Termopsidae</taxon>
        <taxon>Zootermopsis</taxon>
    </lineage>
</organism>
<evidence type="ECO:0000313" key="5">
    <source>
        <dbReference type="EMBL" id="KDR18038.1"/>
    </source>
</evidence>
<keyword evidence="6" id="KW-1185">Reference proteome</keyword>
<evidence type="ECO:0000256" key="1">
    <source>
        <dbReference type="ARBA" id="ARBA00009219"/>
    </source>
</evidence>
<keyword evidence="3" id="KW-0812">Transmembrane</keyword>
<dbReference type="InterPro" id="IPR002225">
    <property type="entry name" value="3Beta_OHSteriod_DH/Estase"/>
</dbReference>
<dbReference type="SUPFAM" id="SSF51735">
    <property type="entry name" value="NAD(P)-binding Rossmann-fold domains"/>
    <property type="match status" value="1"/>
</dbReference>
<protein>
    <submittedName>
        <fullName evidence="5">3 beta-hydroxysteroid dehydrogenase/Delta 5--&gt;4-isomerase type 1</fullName>
    </submittedName>
</protein>
<keyword evidence="3" id="KW-0472">Membrane</keyword>
<dbReference type="Pfam" id="PF01073">
    <property type="entry name" value="3Beta_HSD"/>
    <property type="match status" value="1"/>
</dbReference>
<dbReference type="FunFam" id="3.40.50.720:FF:000495">
    <property type="entry name" value="3 hydroxysteroid dehydrogenase, putative"/>
    <property type="match status" value="1"/>
</dbReference>
<dbReference type="InterPro" id="IPR050177">
    <property type="entry name" value="Lipid_A_modif_metabolic_enz"/>
</dbReference>
<name>A0A067R6Q2_ZOONE</name>
<dbReference type="FunCoup" id="A0A067R6Q2">
    <property type="interactions" value="24"/>
</dbReference>
<dbReference type="STRING" id="136037.A0A067R6Q2"/>
<dbReference type="Proteomes" id="UP000027135">
    <property type="component" value="Unassembled WGS sequence"/>
</dbReference>
<reference evidence="5 6" key="1">
    <citation type="journal article" date="2014" name="Nat. Commun.">
        <title>Molecular traces of alternative social organization in a termite genome.</title>
        <authorList>
            <person name="Terrapon N."/>
            <person name="Li C."/>
            <person name="Robertson H.M."/>
            <person name="Ji L."/>
            <person name="Meng X."/>
            <person name="Booth W."/>
            <person name="Chen Z."/>
            <person name="Childers C.P."/>
            <person name="Glastad K.M."/>
            <person name="Gokhale K."/>
            <person name="Gowin J."/>
            <person name="Gronenberg W."/>
            <person name="Hermansen R.A."/>
            <person name="Hu H."/>
            <person name="Hunt B.G."/>
            <person name="Huylmans A.K."/>
            <person name="Khalil S.M."/>
            <person name="Mitchell R.D."/>
            <person name="Munoz-Torres M.C."/>
            <person name="Mustard J.A."/>
            <person name="Pan H."/>
            <person name="Reese J.T."/>
            <person name="Scharf M.E."/>
            <person name="Sun F."/>
            <person name="Vogel H."/>
            <person name="Xiao J."/>
            <person name="Yang W."/>
            <person name="Yang Z."/>
            <person name="Yang Z."/>
            <person name="Zhou J."/>
            <person name="Zhu J."/>
            <person name="Brent C.S."/>
            <person name="Elsik C.G."/>
            <person name="Goodisman M.A."/>
            <person name="Liberles D.A."/>
            <person name="Roe R.M."/>
            <person name="Vargo E.L."/>
            <person name="Vilcinskas A."/>
            <person name="Wang J."/>
            <person name="Bornberg-Bauer E."/>
            <person name="Korb J."/>
            <person name="Zhang G."/>
            <person name="Liebig J."/>
        </authorList>
    </citation>
    <scope>NUCLEOTIDE SEQUENCE [LARGE SCALE GENOMIC DNA]</scope>
    <source>
        <tissue evidence="5">Whole organism</tissue>
    </source>
</reference>
<proteinExistence type="inferred from homology"/>